<reference evidence="2 3" key="1">
    <citation type="journal article" date="2019" name="Int. J. Syst. Evol. Microbiol.">
        <title>The Global Catalogue of Microorganisms (GCM) 10K type strain sequencing project: providing services to taxonomists for standard genome sequencing and annotation.</title>
        <authorList>
            <consortium name="The Broad Institute Genomics Platform"/>
            <consortium name="The Broad Institute Genome Sequencing Center for Infectious Disease"/>
            <person name="Wu L."/>
            <person name="Ma J."/>
        </authorList>
    </citation>
    <scope>NUCLEOTIDE SEQUENCE [LARGE SCALE GENOMIC DNA]</scope>
    <source>
        <strain evidence="2 3">JCM 16327</strain>
    </source>
</reference>
<dbReference type="RefSeq" id="WP_227260658.1">
    <property type="nucleotide sequence ID" value="NZ_BAAADU010000002.1"/>
</dbReference>
<dbReference type="Pfam" id="PF24446">
    <property type="entry name" value="DUF7565"/>
    <property type="match status" value="1"/>
</dbReference>
<name>A0AAV3T2L5_9EURY</name>
<evidence type="ECO:0000259" key="1">
    <source>
        <dbReference type="PROSITE" id="PS00028"/>
    </source>
</evidence>
<organism evidence="2 3">
    <name type="scientific">Salarchaeum japonicum</name>
    <dbReference type="NCBI Taxonomy" id="555573"/>
    <lineage>
        <taxon>Archaea</taxon>
        <taxon>Methanobacteriati</taxon>
        <taxon>Methanobacteriota</taxon>
        <taxon>Stenosarchaea group</taxon>
        <taxon>Halobacteria</taxon>
        <taxon>Halobacteriales</taxon>
        <taxon>Halobacteriaceae</taxon>
    </lineage>
</organism>
<accession>A0AAV3T2L5</accession>
<dbReference type="AlphaFoldDB" id="A0AAV3T2L5"/>
<proteinExistence type="predicted"/>
<dbReference type="EMBL" id="BAAADU010000002">
    <property type="protein sequence ID" value="GAA0653716.1"/>
    <property type="molecule type" value="Genomic_DNA"/>
</dbReference>
<dbReference type="InterPro" id="IPR055987">
    <property type="entry name" value="DUF7565"/>
</dbReference>
<dbReference type="Proteomes" id="UP001500194">
    <property type="component" value="Unassembled WGS sequence"/>
</dbReference>
<evidence type="ECO:0000313" key="3">
    <source>
        <dbReference type="Proteomes" id="UP001500194"/>
    </source>
</evidence>
<dbReference type="GeneID" id="68573680"/>
<gene>
    <name evidence="2" type="ORF">GCM10009019_16430</name>
</gene>
<dbReference type="PROSITE" id="PS00028">
    <property type="entry name" value="ZINC_FINGER_C2H2_1"/>
    <property type="match status" value="1"/>
</dbReference>
<sequence length="96" mass="10791">MTGWACGIGGCDAVFGDVESLLAHQATEHERHECAVCGTVVPDGFFAIRHVFDEHTRAEFVRAYDADSDDIREREDVKNRIEEEVEVGALRERLDL</sequence>
<evidence type="ECO:0000313" key="2">
    <source>
        <dbReference type="EMBL" id="GAA0653716.1"/>
    </source>
</evidence>
<comment type="caution">
    <text evidence="2">The sequence shown here is derived from an EMBL/GenBank/DDBJ whole genome shotgun (WGS) entry which is preliminary data.</text>
</comment>
<dbReference type="SMART" id="SM00355">
    <property type="entry name" value="ZnF_C2H2"/>
    <property type="match status" value="2"/>
</dbReference>
<keyword evidence="3" id="KW-1185">Reference proteome</keyword>
<dbReference type="InterPro" id="IPR013087">
    <property type="entry name" value="Znf_C2H2_type"/>
</dbReference>
<feature type="domain" description="C2H2-type" evidence="1">
    <location>
        <begin position="6"/>
        <end position="29"/>
    </location>
</feature>
<protein>
    <recommendedName>
        <fullName evidence="1">C2H2-type domain-containing protein</fullName>
    </recommendedName>
</protein>